<keyword evidence="3" id="KW-1185">Reference proteome</keyword>
<evidence type="ECO:0000256" key="1">
    <source>
        <dbReference type="SAM" id="MobiDB-lite"/>
    </source>
</evidence>
<name>W1DEI8_KLEPN</name>
<keyword evidence="2" id="KW-0378">Hydrolase</keyword>
<accession>W1DEI8</accession>
<proteinExistence type="predicted"/>
<evidence type="ECO:0000313" key="3">
    <source>
        <dbReference type="Proteomes" id="UP000019183"/>
    </source>
</evidence>
<reference evidence="2" key="1">
    <citation type="submission" date="2013-10" db="EMBL/GenBank/DDBJ databases">
        <title>Antibiotic resistance diversity of beta-lactamase producers in the General Hospital Vienna.</title>
        <authorList>
            <person name="Barisic I."/>
            <person name="Mitteregger D."/>
            <person name="Hirschl A.M."/>
            <person name="Noehammer C."/>
            <person name="Wiesinger-Mayr H."/>
        </authorList>
    </citation>
    <scope>NUCLEOTIDE SEQUENCE [LARGE SCALE GENOMIC DNA]</scope>
    <source>
        <strain evidence="2">IS43</strain>
    </source>
</reference>
<feature type="region of interest" description="Disordered" evidence="1">
    <location>
        <begin position="126"/>
        <end position="150"/>
    </location>
</feature>
<comment type="caution">
    <text evidence="2">The sequence shown here is derived from an EMBL/GenBank/DDBJ whole genome shotgun (WGS) entry which is preliminary data.</text>
</comment>
<dbReference type="AlphaFoldDB" id="W1DEI8"/>
<evidence type="ECO:0000313" key="2">
    <source>
        <dbReference type="EMBL" id="CDL07961.1"/>
    </source>
</evidence>
<sequence length="271" mass="29982">MRLNVQRNGGGAGAAGKGEGDHRPDFTEVLQRADAVNRQQQAVDDKHNTQRNVRGYHEAAKLDDVLQIRPGNHFGHQGQHTVRGQLHDQTNQLHYPALQGIDRGQHALAFFHILFQQLKRCDAEERRENDDADDGGWVSPGQVSKRVLRHEGKDQLRDAEIRYFPHIVALDGVQTGGLRAALDQTLGGEAEHIGHQHANQGGDQGGEQQSTDAQEANFPQLRGIVQAGHRAKDGGEDQRHNNHLQQLDVTVADDIEPLDGILQHLAVRPVD</sequence>
<organism evidence="2 3">
    <name type="scientific">Klebsiella pneumoniae IS43</name>
    <dbReference type="NCBI Taxonomy" id="1432552"/>
    <lineage>
        <taxon>Bacteria</taxon>
        <taxon>Pseudomonadati</taxon>
        <taxon>Pseudomonadota</taxon>
        <taxon>Gammaproteobacteria</taxon>
        <taxon>Enterobacterales</taxon>
        <taxon>Enterobacteriaceae</taxon>
        <taxon>Klebsiella/Raoultella group</taxon>
        <taxon>Klebsiella</taxon>
        <taxon>Klebsiella pneumoniae complex</taxon>
    </lineage>
</organism>
<protein>
    <submittedName>
        <fullName evidence="2">Adenosylhomocysteinase</fullName>
        <ecNumber evidence="2">3.3.1.1</ecNumber>
    </submittedName>
</protein>
<feature type="compositionally biased region" description="Gly residues" evidence="1">
    <location>
        <begin position="8"/>
        <end position="17"/>
    </location>
</feature>
<dbReference type="EC" id="3.3.1.1" evidence="2"/>
<dbReference type="EMBL" id="CBWK010000126">
    <property type="protein sequence ID" value="CDL07961.1"/>
    <property type="molecule type" value="Genomic_DNA"/>
</dbReference>
<feature type="region of interest" description="Disordered" evidence="1">
    <location>
        <begin position="1"/>
        <end position="24"/>
    </location>
</feature>
<dbReference type="Proteomes" id="UP000019183">
    <property type="component" value="Unassembled WGS sequence"/>
</dbReference>
<dbReference type="GO" id="GO:0016787">
    <property type="term" value="F:hydrolase activity"/>
    <property type="evidence" value="ECO:0007669"/>
    <property type="project" value="UniProtKB-KW"/>
</dbReference>